<dbReference type="InterPro" id="IPR050672">
    <property type="entry name" value="FBXO45-Fsn/SPSB_families"/>
</dbReference>
<dbReference type="CDD" id="cd01991">
    <property type="entry name" value="Asn_synthase_B_C"/>
    <property type="match status" value="1"/>
</dbReference>
<sequence length="857" mass="96427">MMPDWLSIGGGHCGQEVEGYFSFFTSDWVIIPVGRLLQIEADAKLRALQVLIRRMVCTRHQIIQDGCEEQWTWNKKDKSHEVKVQGKRYLTAHFHPNWSNGTAGVRGSVPLNYGRHYWEIKVSQRIFGTSMMFGIGTRSARLHVDSFVNMLGEDEHSWGLSHKGLLWHNGQCKEFTKPFTENQATTLGMLFDWFEGTLTYFKDGVSLGVGFSGLNNIDEDLFPLVSSTAAKTEMTLGIRRRAYLSLQDRCRATILSSVKRQNEIDILPLPKTIKRFLKNYNNSTCSVKLTLHRFTDFPTHLTSFFPLLYLNQQPPAGRNAILFIDVSVNYLTIETANELYLSDHVLNKTTVMCGICCLLTERNEKDYSDLKEFQEVPSVGLYSMHVISDVVTMTMYPRDEAVWPGTSFLVKSSDPSHFCIPFTLAPNFDFQFDKAQMVPMSIPKLNKQLHCSIRSPSKNFSTDANELMTKSELDEDSISSSISKKDDTLESSGSVNEATSKAESSSVSERAHIPSSSHTSTGSKKNVNVEILEEIIDPNSYLENVLQTDELMNKLSDQLMDVLLKAVTLRVYNQVDLQRIKNSDGYCQQMQTLQHADISAEICQKTSVSYSSNNKDCAQKESYSDRVTCLIDHVHSENSCNSKSDMSEKCSSKTAEDNLLPLNVKHTKDCSPDVAGSCSESEIVGNARVAVLFSGGIDSAVITALVDRPKTETTETNWKVPDRVTGYTALQELNPNRRWNFIEVILCGMGADEQLAGYSRHRGKFIIITDHGKESRFPFIDENVVNYLQKLPIQYKADLSLPRGVGEKLLLRLCAMKVGLVKTATFPKRAIQFGSRIAKTENNKEKGSDKCQRLNTK</sequence>
<dbReference type="InterPro" id="IPR001962">
    <property type="entry name" value="Asn_synthase"/>
</dbReference>
<evidence type="ECO:0000259" key="8">
    <source>
        <dbReference type="PROSITE" id="PS50188"/>
    </source>
</evidence>
<dbReference type="SUPFAM" id="SSF158235">
    <property type="entry name" value="SOCS box-like"/>
    <property type="match status" value="1"/>
</dbReference>
<comment type="similarity">
    <text evidence="3">Belongs to the SPSB family.</text>
</comment>
<evidence type="ECO:0000259" key="9">
    <source>
        <dbReference type="PROSITE" id="PS50225"/>
    </source>
</evidence>
<dbReference type="InterPro" id="IPR014729">
    <property type="entry name" value="Rossmann-like_a/b/a_fold"/>
</dbReference>
<evidence type="ECO:0000256" key="2">
    <source>
        <dbReference type="ARBA" id="ARBA00004496"/>
    </source>
</evidence>
<dbReference type="PROSITE" id="PS50188">
    <property type="entry name" value="B302_SPRY"/>
    <property type="match status" value="1"/>
</dbReference>
<dbReference type="SMART" id="SM00449">
    <property type="entry name" value="SPRY"/>
    <property type="match status" value="1"/>
</dbReference>
<dbReference type="SUPFAM" id="SSF49899">
    <property type="entry name" value="Concanavalin A-like lectins/glucanases"/>
    <property type="match status" value="1"/>
</dbReference>
<keyword evidence="6" id="KW-0539">Nucleus</keyword>
<dbReference type="PANTHER" id="PTHR12245:SF12">
    <property type="entry name" value="SPRY DOMAIN-CONTAINING SOCS BOX PROTEIN 3"/>
    <property type="match status" value="1"/>
</dbReference>
<keyword evidence="11" id="KW-1185">Reference proteome</keyword>
<dbReference type="AlphaFoldDB" id="A0A8S3SDJ0"/>
<dbReference type="InterPro" id="IPR035754">
    <property type="entry name" value="SPRY_SPSB3"/>
</dbReference>
<name>A0A8S3SDJ0_MYTED</name>
<dbReference type="GO" id="GO:0005737">
    <property type="term" value="C:cytoplasm"/>
    <property type="evidence" value="ECO:0007669"/>
    <property type="project" value="UniProtKB-SubCell"/>
</dbReference>
<dbReference type="InterPro" id="IPR043136">
    <property type="entry name" value="B30.2/SPRY_sf"/>
</dbReference>
<dbReference type="InterPro" id="IPR036036">
    <property type="entry name" value="SOCS_box-like_dom_sf"/>
</dbReference>
<dbReference type="GO" id="GO:0005634">
    <property type="term" value="C:nucleus"/>
    <property type="evidence" value="ECO:0007669"/>
    <property type="project" value="UniProtKB-SubCell"/>
</dbReference>
<dbReference type="Pfam" id="PF07525">
    <property type="entry name" value="SOCS_box"/>
    <property type="match status" value="1"/>
</dbReference>
<evidence type="ECO:0000256" key="3">
    <source>
        <dbReference type="ARBA" id="ARBA00010910"/>
    </source>
</evidence>
<dbReference type="InterPro" id="IPR003877">
    <property type="entry name" value="SPRY_dom"/>
</dbReference>
<evidence type="ECO:0000256" key="1">
    <source>
        <dbReference type="ARBA" id="ARBA00004123"/>
    </source>
</evidence>
<dbReference type="InterPro" id="IPR001870">
    <property type="entry name" value="B30.2/SPRY"/>
</dbReference>
<evidence type="ECO:0000256" key="7">
    <source>
        <dbReference type="SAM" id="MobiDB-lite"/>
    </source>
</evidence>
<feature type="domain" description="B30.2/SPRY" evidence="8">
    <location>
        <begin position="51"/>
        <end position="243"/>
    </location>
</feature>
<dbReference type="OrthoDB" id="5951542at2759"/>
<dbReference type="SMART" id="SM00253">
    <property type="entry name" value="SOCS"/>
    <property type="match status" value="1"/>
</dbReference>
<dbReference type="SUPFAM" id="SSF52402">
    <property type="entry name" value="Adenine nucleotide alpha hydrolases-like"/>
    <property type="match status" value="1"/>
</dbReference>
<feature type="compositionally biased region" description="Polar residues" evidence="7">
    <location>
        <begin position="490"/>
        <end position="524"/>
    </location>
</feature>
<dbReference type="SMART" id="SM00969">
    <property type="entry name" value="SOCS_box"/>
    <property type="match status" value="1"/>
</dbReference>
<protein>
    <recommendedName>
        <fullName evidence="4">SPRY domain-containing SOCS box protein 3</fullName>
    </recommendedName>
</protein>
<dbReference type="InterPro" id="IPR001496">
    <property type="entry name" value="SOCS_box"/>
</dbReference>
<comment type="subcellular location">
    <subcellularLocation>
        <location evidence="2">Cytoplasm</location>
    </subcellularLocation>
    <subcellularLocation>
        <location evidence="1">Nucleus</location>
    </subcellularLocation>
</comment>
<dbReference type="PROSITE" id="PS50225">
    <property type="entry name" value="SOCS"/>
    <property type="match status" value="1"/>
</dbReference>
<dbReference type="GO" id="GO:0035556">
    <property type="term" value="P:intracellular signal transduction"/>
    <property type="evidence" value="ECO:0007669"/>
    <property type="project" value="InterPro"/>
</dbReference>
<dbReference type="Gene3D" id="2.60.120.920">
    <property type="match status" value="1"/>
</dbReference>
<evidence type="ECO:0000313" key="11">
    <source>
        <dbReference type="Proteomes" id="UP000683360"/>
    </source>
</evidence>
<dbReference type="Gene3D" id="1.10.750.20">
    <property type="entry name" value="SOCS box"/>
    <property type="match status" value="1"/>
</dbReference>
<feature type="domain" description="SOCS box" evidence="9">
    <location>
        <begin position="233"/>
        <end position="283"/>
    </location>
</feature>
<dbReference type="Pfam" id="PF00622">
    <property type="entry name" value="SPRY"/>
    <property type="match status" value="1"/>
</dbReference>
<comment type="caution">
    <text evidence="10">The sequence shown here is derived from an EMBL/GenBank/DDBJ whole genome shotgun (WGS) entry which is preliminary data.</text>
</comment>
<dbReference type="GO" id="GO:0043161">
    <property type="term" value="P:proteasome-mediated ubiquitin-dependent protein catabolic process"/>
    <property type="evidence" value="ECO:0007669"/>
    <property type="project" value="TreeGrafter"/>
</dbReference>
<dbReference type="GO" id="GO:0004066">
    <property type="term" value="F:asparagine synthase (glutamine-hydrolyzing) activity"/>
    <property type="evidence" value="ECO:0007669"/>
    <property type="project" value="InterPro"/>
</dbReference>
<dbReference type="GO" id="GO:0006529">
    <property type="term" value="P:asparagine biosynthetic process"/>
    <property type="evidence" value="ECO:0007669"/>
    <property type="project" value="InterPro"/>
</dbReference>
<dbReference type="EMBL" id="CAJPWZ010001600">
    <property type="protein sequence ID" value="CAG2218534.1"/>
    <property type="molecule type" value="Genomic_DNA"/>
</dbReference>
<accession>A0A8S3SDJ0</accession>
<dbReference type="InterPro" id="IPR013320">
    <property type="entry name" value="ConA-like_dom_sf"/>
</dbReference>
<evidence type="ECO:0000313" key="10">
    <source>
        <dbReference type="EMBL" id="CAG2218534.1"/>
    </source>
</evidence>
<dbReference type="FunFam" id="2.60.120.920:FF:000078">
    <property type="entry name" value="GD12021"/>
    <property type="match status" value="1"/>
</dbReference>
<feature type="region of interest" description="Disordered" evidence="7">
    <location>
        <begin position="471"/>
        <end position="524"/>
    </location>
</feature>
<gene>
    <name evidence="10" type="ORF">MEDL_32181</name>
</gene>
<dbReference type="Proteomes" id="UP000683360">
    <property type="component" value="Unassembled WGS sequence"/>
</dbReference>
<proteinExistence type="inferred from homology"/>
<dbReference type="Gene3D" id="3.40.50.620">
    <property type="entry name" value="HUPs"/>
    <property type="match status" value="1"/>
</dbReference>
<keyword evidence="5" id="KW-0963">Cytoplasm</keyword>
<evidence type="ECO:0000256" key="6">
    <source>
        <dbReference type="ARBA" id="ARBA00023242"/>
    </source>
</evidence>
<reference evidence="10" key="1">
    <citation type="submission" date="2021-03" db="EMBL/GenBank/DDBJ databases">
        <authorList>
            <person name="Bekaert M."/>
        </authorList>
    </citation>
    <scope>NUCLEOTIDE SEQUENCE</scope>
</reference>
<dbReference type="GO" id="GO:0019005">
    <property type="term" value="C:SCF ubiquitin ligase complex"/>
    <property type="evidence" value="ECO:0007669"/>
    <property type="project" value="TreeGrafter"/>
</dbReference>
<dbReference type="CDD" id="cd12876">
    <property type="entry name" value="SPRY_SOCS3"/>
    <property type="match status" value="1"/>
</dbReference>
<dbReference type="PANTHER" id="PTHR12245">
    <property type="entry name" value="SPRY DOMAIN CONTAINING SOCS BOX PROTEIN"/>
    <property type="match status" value="1"/>
</dbReference>
<organism evidence="10 11">
    <name type="scientific">Mytilus edulis</name>
    <name type="common">Blue mussel</name>
    <dbReference type="NCBI Taxonomy" id="6550"/>
    <lineage>
        <taxon>Eukaryota</taxon>
        <taxon>Metazoa</taxon>
        <taxon>Spiralia</taxon>
        <taxon>Lophotrochozoa</taxon>
        <taxon>Mollusca</taxon>
        <taxon>Bivalvia</taxon>
        <taxon>Autobranchia</taxon>
        <taxon>Pteriomorphia</taxon>
        <taxon>Mytilida</taxon>
        <taxon>Mytiloidea</taxon>
        <taxon>Mytilidae</taxon>
        <taxon>Mytilinae</taxon>
        <taxon>Mytilus</taxon>
    </lineage>
</organism>
<evidence type="ECO:0000256" key="5">
    <source>
        <dbReference type="ARBA" id="ARBA00022490"/>
    </source>
</evidence>
<evidence type="ECO:0000256" key="4">
    <source>
        <dbReference type="ARBA" id="ARBA00014684"/>
    </source>
</evidence>
<dbReference type="CDD" id="cd03717">
    <property type="entry name" value="SOCS_SOCS_like"/>
    <property type="match status" value="1"/>
</dbReference>